<dbReference type="GO" id="GO:0015074">
    <property type="term" value="P:DNA integration"/>
    <property type="evidence" value="ECO:0007669"/>
    <property type="project" value="InterPro"/>
</dbReference>
<dbReference type="AlphaFoldDB" id="A0A560KLV8"/>
<proteinExistence type="predicted"/>
<dbReference type="InterPro" id="IPR011010">
    <property type="entry name" value="DNA_brk_join_enz"/>
</dbReference>
<dbReference type="GO" id="GO:0006310">
    <property type="term" value="P:DNA recombination"/>
    <property type="evidence" value="ECO:0007669"/>
    <property type="project" value="UniProtKB-KW"/>
</dbReference>
<accession>A0A560KLV8</accession>
<name>A0A560KLV8_9PROT</name>
<dbReference type="SUPFAM" id="SSF56349">
    <property type="entry name" value="DNA breaking-rejoining enzymes"/>
    <property type="match status" value="1"/>
</dbReference>
<sequence>MVDDMASAKLTARPKGADRKRERRLQPARVVAGREECPAEEETLFKALAAGRRAALTVPLARLAIETAARQGEQCSLDWKDVDLEKHNTPGPKVPLAGMNARPSSPNALRMALAVTS</sequence>
<evidence type="ECO:0000256" key="1">
    <source>
        <dbReference type="ARBA" id="ARBA00023172"/>
    </source>
</evidence>
<evidence type="ECO:0008006" key="5">
    <source>
        <dbReference type="Google" id="ProtNLM"/>
    </source>
</evidence>
<gene>
    <name evidence="3" type="ORF">FBZ87_101788</name>
</gene>
<dbReference type="EMBL" id="VITV01000001">
    <property type="protein sequence ID" value="TWB83074.1"/>
    <property type="molecule type" value="Genomic_DNA"/>
</dbReference>
<comment type="caution">
    <text evidence="3">The sequence shown here is derived from an EMBL/GenBank/DDBJ whole genome shotgun (WGS) entry which is preliminary data.</text>
</comment>
<evidence type="ECO:0000313" key="3">
    <source>
        <dbReference type="EMBL" id="TWB83074.1"/>
    </source>
</evidence>
<dbReference type="Gene3D" id="1.10.443.10">
    <property type="entry name" value="Intergrase catalytic core"/>
    <property type="match status" value="1"/>
</dbReference>
<evidence type="ECO:0000256" key="2">
    <source>
        <dbReference type="SAM" id="MobiDB-lite"/>
    </source>
</evidence>
<protein>
    <recommendedName>
        <fullName evidence="5">Phage integrase family protein</fullName>
    </recommendedName>
</protein>
<dbReference type="GO" id="GO:0003677">
    <property type="term" value="F:DNA binding"/>
    <property type="evidence" value="ECO:0007669"/>
    <property type="project" value="InterPro"/>
</dbReference>
<organism evidence="3 4">
    <name type="scientific">Nitrospirillum amazonense</name>
    <dbReference type="NCBI Taxonomy" id="28077"/>
    <lineage>
        <taxon>Bacteria</taxon>
        <taxon>Pseudomonadati</taxon>
        <taxon>Pseudomonadota</taxon>
        <taxon>Alphaproteobacteria</taxon>
        <taxon>Rhodospirillales</taxon>
        <taxon>Azospirillaceae</taxon>
        <taxon>Nitrospirillum</taxon>
    </lineage>
</organism>
<feature type="region of interest" description="Disordered" evidence="2">
    <location>
        <begin position="1"/>
        <end position="27"/>
    </location>
</feature>
<feature type="region of interest" description="Disordered" evidence="2">
    <location>
        <begin position="84"/>
        <end position="104"/>
    </location>
</feature>
<keyword evidence="1" id="KW-0233">DNA recombination</keyword>
<dbReference type="Proteomes" id="UP000320516">
    <property type="component" value="Unassembled WGS sequence"/>
</dbReference>
<evidence type="ECO:0000313" key="4">
    <source>
        <dbReference type="Proteomes" id="UP000320516"/>
    </source>
</evidence>
<reference evidence="3 4" key="1">
    <citation type="submission" date="2019-06" db="EMBL/GenBank/DDBJ databases">
        <title>Genomic Encyclopedia of Type Strains, Phase IV (KMG-V): Genome sequencing to study the core and pangenomes of soil and plant-associated prokaryotes.</title>
        <authorList>
            <person name="Whitman W."/>
        </authorList>
    </citation>
    <scope>NUCLEOTIDE SEQUENCE [LARGE SCALE GENOMIC DNA]</scope>
    <source>
        <strain evidence="3 4">BR 12005</strain>
    </source>
</reference>
<dbReference type="InterPro" id="IPR013762">
    <property type="entry name" value="Integrase-like_cat_sf"/>
</dbReference>
<dbReference type="RefSeq" id="WP_145609007.1">
    <property type="nucleotide sequence ID" value="NZ_VITV01000001.1"/>
</dbReference>